<dbReference type="Gene3D" id="1.10.8.60">
    <property type="match status" value="1"/>
</dbReference>
<dbReference type="AlphaFoldDB" id="A0A7X9UDP9"/>
<feature type="domain" description="AAA+ ATPase" evidence="13">
    <location>
        <begin position="35"/>
        <end position="186"/>
    </location>
</feature>
<dbReference type="PANTHER" id="PTHR11669">
    <property type="entry name" value="REPLICATION FACTOR C / DNA POLYMERASE III GAMMA-TAU SUBUNIT"/>
    <property type="match status" value="1"/>
</dbReference>
<evidence type="ECO:0000256" key="10">
    <source>
        <dbReference type="ARBA" id="ARBA00022932"/>
    </source>
</evidence>
<organism evidence="14 15">
    <name type="scientific">Collinsella acetigenes</name>
    <dbReference type="NCBI Taxonomy" id="2713419"/>
    <lineage>
        <taxon>Bacteria</taxon>
        <taxon>Bacillati</taxon>
        <taxon>Actinomycetota</taxon>
        <taxon>Coriobacteriia</taxon>
        <taxon>Coriobacteriales</taxon>
        <taxon>Coriobacteriaceae</taxon>
        <taxon>Collinsella</taxon>
    </lineage>
</organism>
<dbReference type="GO" id="GO:0006261">
    <property type="term" value="P:DNA-templated DNA replication"/>
    <property type="evidence" value="ECO:0007669"/>
    <property type="project" value="TreeGrafter"/>
</dbReference>
<dbReference type="Pfam" id="PF12169">
    <property type="entry name" value="DNA_pol3_gamma3"/>
    <property type="match status" value="1"/>
</dbReference>
<evidence type="ECO:0000256" key="7">
    <source>
        <dbReference type="ARBA" id="ARBA00022741"/>
    </source>
</evidence>
<comment type="catalytic activity">
    <reaction evidence="11">
        <text>DNA(n) + a 2'-deoxyribonucleoside 5'-triphosphate = DNA(n+1) + diphosphate</text>
        <dbReference type="Rhea" id="RHEA:22508"/>
        <dbReference type="Rhea" id="RHEA-COMP:17339"/>
        <dbReference type="Rhea" id="RHEA-COMP:17340"/>
        <dbReference type="ChEBI" id="CHEBI:33019"/>
        <dbReference type="ChEBI" id="CHEBI:61560"/>
        <dbReference type="ChEBI" id="CHEBI:173112"/>
        <dbReference type="EC" id="2.7.7.7"/>
    </reaction>
</comment>
<dbReference type="GO" id="GO:0046872">
    <property type="term" value="F:metal ion binding"/>
    <property type="evidence" value="ECO:0007669"/>
    <property type="project" value="UniProtKB-KW"/>
</dbReference>
<evidence type="ECO:0000256" key="3">
    <source>
        <dbReference type="ARBA" id="ARBA00022679"/>
    </source>
</evidence>
<keyword evidence="6" id="KW-0479">Metal-binding</keyword>
<feature type="compositionally biased region" description="Low complexity" evidence="12">
    <location>
        <begin position="735"/>
        <end position="745"/>
    </location>
</feature>
<dbReference type="GO" id="GO:0003887">
    <property type="term" value="F:DNA-directed DNA polymerase activity"/>
    <property type="evidence" value="ECO:0007669"/>
    <property type="project" value="UniProtKB-KW"/>
</dbReference>
<gene>
    <name evidence="14" type="primary">dnaX</name>
    <name evidence="14" type="ORF">HF320_08460</name>
</gene>
<dbReference type="NCBIfam" id="NF004046">
    <property type="entry name" value="PRK05563.1"/>
    <property type="match status" value="1"/>
</dbReference>
<dbReference type="FunFam" id="3.40.50.300:FF:000014">
    <property type="entry name" value="DNA polymerase III subunit gamma/tau"/>
    <property type="match status" value="1"/>
</dbReference>
<evidence type="ECO:0000256" key="12">
    <source>
        <dbReference type="SAM" id="MobiDB-lite"/>
    </source>
</evidence>
<feature type="compositionally biased region" description="Low complexity" evidence="12">
    <location>
        <begin position="755"/>
        <end position="790"/>
    </location>
</feature>
<dbReference type="Proteomes" id="UP000546970">
    <property type="component" value="Unassembled WGS sequence"/>
</dbReference>
<accession>A0A7X9UDP9</accession>
<dbReference type="GO" id="GO:0005524">
    <property type="term" value="F:ATP binding"/>
    <property type="evidence" value="ECO:0007669"/>
    <property type="project" value="UniProtKB-KW"/>
</dbReference>
<dbReference type="FunFam" id="1.10.8.60:FF:000013">
    <property type="entry name" value="DNA polymerase III subunit gamma/tau"/>
    <property type="match status" value="1"/>
</dbReference>
<evidence type="ECO:0000313" key="15">
    <source>
        <dbReference type="Proteomes" id="UP000546970"/>
    </source>
</evidence>
<evidence type="ECO:0000256" key="8">
    <source>
        <dbReference type="ARBA" id="ARBA00022833"/>
    </source>
</evidence>
<keyword evidence="3 14" id="KW-0808">Transferase</keyword>
<dbReference type="SUPFAM" id="SSF48019">
    <property type="entry name" value="post-AAA+ oligomerization domain-like"/>
    <property type="match status" value="1"/>
</dbReference>
<dbReference type="Pfam" id="PF13177">
    <property type="entry name" value="DNA_pol3_delta2"/>
    <property type="match status" value="1"/>
</dbReference>
<reference evidence="14 15" key="1">
    <citation type="submission" date="2020-04" db="EMBL/GenBank/DDBJ databases">
        <title>Collinsella sp. KGMB02528 nov., an anaerobic actinobacterium isolated from human feces.</title>
        <authorList>
            <person name="Han K.-I."/>
            <person name="Eom M.K."/>
            <person name="Kim J.-S."/>
            <person name="Lee K.C."/>
            <person name="Suh M.K."/>
            <person name="Park S.-H."/>
            <person name="Lee J.H."/>
            <person name="Kang S.W."/>
            <person name="Park J.-E."/>
            <person name="Oh B.S."/>
            <person name="Yu S.Y."/>
            <person name="Choi S.-H."/>
            <person name="Lee D.H."/>
            <person name="Yoon H."/>
            <person name="Kim B.-Y."/>
            <person name="Lee J.H."/>
            <person name="Lee J.-S."/>
        </authorList>
    </citation>
    <scope>NUCLEOTIDE SEQUENCE [LARGE SCALE GENOMIC DNA]</scope>
    <source>
        <strain evidence="14 15">KGMB02528</strain>
    </source>
</reference>
<evidence type="ECO:0000313" key="14">
    <source>
        <dbReference type="EMBL" id="NMF56352.1"/>
    </source>
</evidence>
<feature type="compositionally biased region" description="Low complexity" evidence="12">
    <location>
        <begin position="414"/>
        <end position="452"/>
    </location>
</feature>
<evidence type="ECO:0000256" key="9">
    <source>
        <dbReference type="ARBA" id="ARBA00022840"/>
    </source>
</evidence>
<feature type="region of interest" description="Disordered" evidence="12">
    <location>
        <begin position="602"/>
        <end position="804"/>
    </location>
</feature>
<protein>
    <recommendedName>
        <fullName evidence="2">DNA-directed DNA polymerase</fullName>
        <ecNumber evidence="2">2.7.7.7</ecNumber>
    </recommendedName>
</protein>
<feature type="compositionally biased region" description="Low complexity" evidence="12">
    <location>
        <begin position="664"/>
        <end position="702"/>
    </location>
</feature>
<dbReference type="NCBIfam" id="TIGR02397">
    <property type="entry name" value="dnaX_nterm"/>
    <property type="match status" value="1"/>
</dbReference>
<feature type="compositionally biased region" description="Low complexity" evidence="12">
    <location>
        <begin position="467"/>
        <end position="495"/>
    </location>
</feature>
<comment type="similarity">
    <text evidence="1">Belongs to the DnaX/STICHEL family.</text>
</comment>
<keyword evidence="9" id="KW-0067">ATP-binding</keyword>
<evidence type="ECO:0000256" key="1">
    <source>
        <dbReference type="ARBA" id="ARBA00006360"/>
    </source>
</evidence>
<dbReference type="GO" id="GO:0003677">
    <property type="term" value="F:DNA binding"/>
    <property type="evidence" value="ECO:0007669"/>
    <property type="project" value="InterPro"/>
</dbReference>
<dbReference type="EC" id="2.7.7.7" evidence="2"/>
<dbReference type="InterPro" id="IPR027417">
    <property type="entry name" value="P-loop_NTPase"/>
</dbReference>
<name>A0A7X9UDP9_9ACTN</name>
<dbReference type="InterPro" id="IPR003593">
    <property type="entry name" value="AAA+_ATPase"/>
</dbReference>
<sequence length="825" mass="86315">MESLYRKYRPLTFDSVVGQRRIVSTLEHAVAEGRLSHAYLFCGPRGTGKTTMARILAKALLCQQAEGARTQGASGCMPDGTCPECEAIAAGTHPDVYELDAASRTGVDNVREEIINSVSFAPVRGAYKVYIIDEVHMLSPAAFNALLKTLEEPPAHVVFILCTTDPQKILETILSRCQRFDFHRISMEDIEGRLRYVCEQEGFECDDEALQIVARHARGGMRDALSTLEQLSVFGDGAVRVGDARSLLGEASGAILAQFSNGIAKRDVATLFGLVRAQVEEGNDLLEVTRDLVSHMRDVYTARVAGTAPELFDCPPENIPALGEEASCFETSDRLARILTVLDDAAIEMRNASDPRLVLEIALTRLSRPESDLTLEALAERLDMLEAKLSSGSFAAPAASSPVQNREQKAVPQAAAPANGPASNAAAPGNNSTPAPQPALTQAAPKAASAPQERSAFSVPTTPAPQPASSASQSAAQTAHKAVPAPAPALGRPAPKSAPQQSTVAKRAVADAPQTPAVEDQSDLQRKWNEVVKRVTAQKASRGALLLHARAQSDDGSRLAVELPAGSVFAMKMLQRVDSYEAIVPVVCEVFGSRTVEYVMPGAPAPQPGAGAPQPTPAAPSQQDFAPASAPAPEVFERPVPPAAGPAAPAAPAAVASRSPFQPPASSAAHAVPATPASTSQPIAPAVAPATETVAPSAAPTSDADERAPWESEQVPYDDAMIGEADAEEPPFQEPASDPAASPFAVPAPVPAPAEPASSPQVDEAPVSAPAVEPARSTAASSSPFATSPFGNVMEQNLTPQTVEEGKDLLNSVFGEGVVFKPVDN</sequence>
<keyword evidence="7" id="KW-0547">Nucleotide-binding</keyword>
<evidence type="ECO:0000256" key="6">
    <source>
        <dbReference type="ARBA" id="ARBA00022723"/>
    </source>
</evidence>
<dbReference type="SMART" id="SM00382">
    <property type="entry name" value="AAA"/>
    <property type="match status" value="1"/>
</dbReference>
<evidence type="ECO:0000256" key="11">
    <source>
        <dbReference type="ARBA" id="ARBA00049244"/>
    </source>
</evidence>
<dbReference type="SUPFAM" id="SSF52540">
    <property type="entry name" value="P-loop containing nucleoside triphosphate hydrolases"/>
    <property type="match status" value="1"/>
</dbReference>
<dbReference type="EMBL" id="JABBCP010000007">
    <property type="protein sequence ID" value="NMF56352.1"/>
    <property type="molecule type" value="Genomic_DNA"/>
</dbReference>
<dbReference type="InterPro" id="IPR050238">
    <property type="entry name" value="DNA_Rep/Repair_Clamp_Loader"/>
</dbReference>
<evidence type="ECO:0000256" key="2">
    <source>
        <dbReference type="ARBA" id="ARBA00012417"/>
    </source>
</evidence>
<dbReference type="Gene3D" id="3.40.50.300">
    <property type="entry name" value="P-loop containing nucleotide triphosphate hydrolases"/>
    <property type="match status" value="1"/>
</dbReference>
<dbReference type="InterPro" id="IPR012763">
    <property type="entry name" value="DNA_pol_III_sug/sutau_N"/>
</dbReference>
<dbReference type="InterPro" id="IPR008921">
    <property type="entry name" value="DNA_pol3_clamp-load_cplx_C"/>
</dbReference>
<evidence type="ECO:0000256" key="5">
    <source>
        <dbReference type="ARBA" id="ARBA00022705"/>
    </source>
</evidence>
<evidence type="ECO:0000256" key="4">
    <source>
        <dbReference type="ARBA" id="ARBA00022695"/>
    </source>
</evidence>
<dbReference type="Pfam" id="PF22608">
    <property type="entry name" value="DNAX_ATPase_lid"/>
    <property type="match status" value="1"/>
</dbReference>
<keyword evidence="15" id="KW-1185">Reference proteome</keyword>
<dbReference type="CDD" id="cd00009">
    <property type="entry name" value="AAA"/>
    <property type="match status" value="1"/>
</dbReference>
<feature type="region of interest" description="Disordered" evidence="12">
    <location>
        <begin position="395"/>
        <end position="503"/>
    </location>
</feature>
<dbReference type="InterPro" id="IPR045085">
    <property type="entry name" value="HLD_clamp_pol_III_gamma_tau"/>
</dbReference>
<dbReference type="GO" id="GO:0009360">
    <property type="term" value="C:DNA polymerase III complex"/>
    <property type="evidence" value="ECO:0007669"/>
    <property type="project" value="InterPro"/>
</dbReference>
<feature type="compositionally biased region" description="Low complexity" evidence="12">
    <location>
        <begin position="645"/>
        <end position="656"/>
    </location>
</feature>
<keyword evidence="5" id="KW-0235">DNA replication</keyword>
<dbReference type="RefSeq" id="WP_169277897.1">
    <property type="nucleotide sequence ID" value="NZ_JABBCP010000007.1"/>
</dbReference>
<keyword evidence="8" id="KW-0862">Zinc</keyword>
<dbReference type="Gene3D" id="1.20.272.10">
    <property type="match status" value="1"/>
</dbReference>
<dbReference type="InterPro" id="IPR022754">
    <property type="entry name" value="DNA_pol_III_gamma-3"/>
</dbReference>
<evidence type="ECO:0000259" key="13">
    <source>
        <dbReference type="SMART" id="SM00382"/>
    </source>
</evidence>
<feature type="compositionally biased region" description="Low complexity" evidence="12">
    <location>
        <begin position="608"/>
        <end position="623"/>
    </location>
</feature>
<proteinExistence type="inferred from homology"/>
<dbReference type="CDD" id="cd18137">
    <property type="entry name" value="HLD_clamp_pol_III_gamma_tau"/>
    <property type="match status" value="1"/>
</dbReference>
<dbReference type="PANTHER" id="PTHR11669:SF0">
    <property type="entry name" value="PROTEIN STICHEL-LIKE 2"/>
    <property type="match status" value="1"/>
</dbReference>
<comment type="caution">
    <text evidence="14">The sequence shown here is derived from an EMBL/GenBank/DDBJ whole genome shotgun (WGS) entry which is preliminary data.</text>
</comment>
<keyword evidence="4 14" id="KW-0548">Nucleotidyltransferase</keyword>
<keyword evidence="10" id="KW-0239">DNA-directed DNA polymerase</keyword>